<dbReference type="GO" id="GO:0016829">
    <property type="term" value="F:lyase activity"/>
    <property type="evidence" value="ECO:0007669"/>
    <property type="project" value="UniProtKB-KW"/>
</dbReference>
<dbReference type="Gene3D" id="1.25.10.10">
    <property type="entry name" value="Leucine-rich Repeat Variant"/>
    <property type="match status" value="2"/>
</dbReference>
<comment type="caution">
    <text evidence="2">The sequence shown here is derived from an EMBL/GenBank/DDBJ whole genome shotgun (WGS) entry which is preliminary data.</text>
</comment>
<dbReference type="InterPro" id="IPR011989">
    <property type="entry name" value="ARM-like"/>
</dbReference>
<dbReference type="EMBL" id="BEHT01000066">
    <property type="protein sequence ID" value="GBD00249.1"/>
    <property type="molecule type" value="Genomic_DNA"/>
</dbReference>
<organism evidence="2 3">
    <name type="scientific">Candidatus Fervidibacter japonicus</name>
    <dbReference type="NCBI Taxonomy" id="2035412"/>
    <lineage>
        <taxon>Bacteria</taxon>
        <taxon>Candidatus Fervidibacterota</taxon>
        <taxon>Candidatus Fervidibacter</taxon>
    </lineage>
</organism>
<protein>
    <submittedName>
        <fullName evidence="2">Squalene--hopene cyclase</fullName>
        <ecNumber evidence="2">4.2.1.129</ecNumber>
    </submittedName>
</protein>
<dbReference type="SUPFAM" id="SSF48371">
    <property type="entry name" value="ARM repeat"/>
    <property type="match status" value="1"/>
</dbReference>
<sequence>MWANRNGYPVREREALRFLAERLYNAPRPFYLPDAVWVRFIGADAHVLSQMALILREYERMTGEQRPDYFTRQAVYVRAFYQRDALPPNGTGNNEQNPPTLSSYETAWLAWQLFKKVGDEATAARVEKLATTADENSVQTLDDLCWQTIFLCEVGRDKYADRIKANVERIKREQKPDGSWSYRFNDKPAEFATATALFALAKAGLTVDDPVVRKGVVYLLTHQKPFGAWNTDGQPYEAFNTPFKETQLTLMALAELFPNEPPAKGWTDGKQPTRIRSESVDTVLADMIAVWDKPMPTVLKQLRQLAQTKEPLVRWEAVNALCRLADEGSVDIFLKALSDDTLMVRRAAAQALRELITRRPNTDAARKAIAGVVAALRSPDVKVRRAALRVVHQHFRWLAKLPEFTEQMLAMAQRDPDAIARLQAVQALSQWWVWNDNFAVRARILDVVLNGLADERADPRVLWALRETLYNICDEDVQYVYAFWVPELPREEDRKAALAYFERLMALQAQKIARVLEGGTTFQKRQVLMALTEFPIVRAWNVHDQIERNFYRIGNDLDAIDFRGAAADILEPVIVKLLDDPDPFVRQRALVLSSYLRSADGRPRLANAIVRLIADADSDVRLLALQAHKLFPFGGNHVQYGIDPRRYPTSPNFNDETLPSLMHLLDGRANGLPEGVRNEVQANALRILAEFGDRLKERADIAQTVKALAQSADPQVRAAAFEVARFLPQLHADPEFHAIVVAALQSPGPNAARRAAVKLAISVNAIGHTEAVSTALDRLVQSERKEDIADLLALARTDPSVRDDVRLVPLLEKALTLADGDLRTQALTLLRQSKVHASNPALRLVLQQVASTADDGMKQLVQQILDGATSSKRDPEKALDFEYFRVRVQPLLAVVGGDGRSCFSCHANQSVFNLRPPDVSGNFPEEVSHHNFRSMLRVIDLDNPENSLVLKKPTTEVPHCGGKRWESKEHPAYQAILLWLNGARVKQGEALGKQDNL</sequence>
<evidence type="ECO:0000313" key="2">
    <source>
        <dbReference type="EMBL" id="GBD00249.1"/>
    </source>
</evidence>
<evidence type="ECO:0000259" key="1">
    <source>
        <dbReference type="Pfam" id="PF13243"/>
    </source>
</evidence>
<dbReference type="AlphaFoldDB" id="A0A2H5XGD7"/>
<dbReference type="Pfam" id="PF13646">
    <property type="entry name" value="HEAT_2"/>
    <property type="match status" value="1"/>
</dbReference>
<evidence type="ECO:0000313" key="3">
    <source>
        <dbReference type="Proteomes" id="UP000236173"/>
    </source>
</evidence>
<dbReference type="SUPFAM" id="SSF48239">
    <property type="entry name" value="Terpenoid cyclases/Protein prenyltransferases"/>
    <property type="match status" value="1"/>
</dbReference>
<keyword evidence="2" id="KW-0456">Lyase</keyword>
<dbReference type="InterPro" id="IPR004155">
    <property type="entry name" value="PBS_lyase_HEAT"/>
</dbReference>
<name>A0A2H5XGD7_9BACT</name>
<dbReference type="Gene3D" id="1.50.10.20">
    <property type="match status" value="1"/>
</dbReference>
<accession>A0A2H5XGD7</accession>
<dbReference type="GO" id="GO:0016491">
    <property type="term" value="F:oxidoreductase activity"/>
    <property type="evidence" value="ECO:0007669"/>
    <property type="project" value="TreeGrafter"/>
</dbReference>
<dbReference type="InterPro" id="IPR016024">
    <property type="entry name" value="ARM-type_fold"/>
</dbReference>
<dbReference type="Proteomes" id="UP000236173">
    <property type="component" value="Unassembled WGS sequence"/>
</dbReference>
<dbReference type="SMART" id="SM00567">
    <property type="entry name" value="EZ_HEAT"/>
    <property type="match status" value="3"/>
</dbReference>
<dbReference type="PANTHER" id="PTHR12697">
    <property type="entry name" value="PBS LYASE HEAT-LIKE PROTEIN"/>
    <property type="match status" value="1"/>
</dbReference>
<dbReference type="PANTHER" id="PTHR12697:SF5">
    <property type="entry name" value="DEOXYHYPUSINE HYDROXYLASE"/>
    <property type="match status" value="1"/>
</dbReference>
<dbReference type="Pfam" id="PF13243">
    <property type="entry name" value="SQHop_cyclase_C"/>
    <property type="match status" value="1"/>
</dbReference>
<dbReference type="EC" id="4.2.1.129" evidence="2"/>
<dbReference type="InterPro" id="IPR008930">
    <property type="entry name" value="Terpenoid_cyclase/PrenylTrfase"/>
</dbReference>
<gene>
    <name evidence="2" type="primary">shc</name>
    <name evidence="2" type="ORF">HRbin17_02787</name>
</gene>
<dbReference type="InterPro" id="IPR032696">
    <property type="entry name" value="SQ_cyclase_C"/>
</dbReference>
<proteinExistence type="predicted"/>
<reference evidence="3" key="1">
    <citation type="submission" date="2017-09" db="EMBL/GenBank/DDBJ databases">
        <title>Metaegenomics of thermophilic ammonia-oxidizing enrichment culture.</title>
        <authorList>
            <person name="Kato S."/>
            <person name="Suzuki K."/>
        </authorList>
    </citation>
    <scope>NUCLEOTIDE SEQUENCE [LARGE SCALE GENOMIC DNA]</scope>
</reference>
<feature type="domain" description="Squalene cyclase C-terminal" evidence="1">
    <location>
        <begin position="150"/>
        <end position="239"/>
    </location>
</feature>